<comment type="caution">
    <text evidence="3">The sequence shown here is derived from an EMBL/GenBank/DDBJ whole genome shotgun (WGS) entry which is preliminary data.</text>
</comment>
<dbReference type="EMBL" id="SGWV01000011">
    <property type="protein sequence ID" value="RZS52269.1"/>
    <property type="molecule type" value="Genomic_DNA"/>
</dbReference>
<feature type="transmembrane region" description="Helical" evidence="2">
    <location>
        <begin position="242"/>
        <end position="269"/>
    </location>
</feature>
<feature type="transmembrane region" description="Helical" evidence="2">
    <location>
        <begin position="101"/>
        <end position="119"/>
    </location>
</feature>
<feature type="transmembrane region" description="Helical" evidence="2">
    <location>
        <begin position="168"/>
        <end position="188"/>
    </location>
</feature>
<feature type="transmembrane region" description="Helical" evidence="2">
    <location>
        <begin position="275"/>
        <end position="299"/>
    </location>
</feature>
<dbReference type="AlphaFoldDB" id="A0A4Q7LGB2"/>
<keyword evidence="2" id="KW-0812">Transmembrane</keyword>
<proteinExistence type="predicted"/>
<feature type="transmembrane region" description="Helical" evidence="2">
    <location>
        <begin position="125"/>
        <end position="147"/>
    </location>
</feature>
<keyword evidence="4" id="KW-1185">Reference proteome</keyword>
<evidence type="ECO:0000256" key="2">
    <source>
        <dbReference type="SAM" id="Phobius"/>
    </source>
</evidence>
<feature type="transmembrane region" description="Helical" evidence="2">
    <location>
        <begin position="320"/>
        <end position="340"/>
    </location>
</feature>
<evidence type="ECO:0000313" key="4">
    <source>
        <dbReference type="Proteomes" id="UP000293433"/>
    </source>
</evidence>
<accession>A0A4Q7LGB2</accession>
<dbReference type="InterPro" id="IPR010295">
    <property type="entry name" value="DUF898"/>
</dbReference>
<feature type="region of interest" description="Disordered" evidence="1">
    <location>
        <begin position="1"/>
        <end position="34"/>
    </location>
</feature>
<protein>
    <submittedName>
        <fullName evidence="3">Uncharacterized membrane protein YjgN (DUF898 family)</fullName>
    </submittedName>
</protein>
<name>A0A4Q7LGB2_9BURK</name>
<feature type="transmembrane region" description="Helical" evidence="2">
    <location>
        <begin position="200"/>
        <end position="221"/>
    </location>
</feature>
<reference evidence="3 4" key="1">
    <citation type="submission" date="2019-02" db="EMBL/GenBank/DDBJ databases">
        <title>Genomic Encyclopedia of Type Strains, Phase IV (KMG-IV): sequencing the most valuable type-strain genomes for metagenomic binning, comparative biology and taxonomic classification.</title>
        <authorList>
            <person name="Goeker M."/>
        </authorList>
    </citation>
    <scope>NUCLEOTIDE SEQUENCE [LARGE SCALE GENOMIC DNA]</scope>
    <source>
        <strain evidence="3 4">DSM 10617</strain>
    </source>
</reference>
<organism evidence="3 4">
    <name type="scientific">Sphaerotilus mobilis</name>
    <dbReference type="NCBI Taxonomy" id="47994"/>
    <lineage>
        <taxon>Bacteria</taxon>
        <taxon>Pseudomonadati</taxon>
        <taxon>Pseudomonadota</taxon>
        <taxon>Betaproteobacteria</taxon>
        <taxon>Burkholderiales</taxon>
        <taxon>Sphaerotilaceae</taxon>
        <taxon>Sphaerotilus</taxon>
    </lineage>
</organism>
<feature type="transmembrane region" description="Helical" evidence="2">
    <location>
        <begin position="52"/>
        <end position="72"/>
    </location>
</feature>
<dbReference type="Proteomes" id="UP000293433">
    <property type="component" value="Unassembled WGS sequence"/>
</dbReference>
<keyword evidence="2" id="KW-1133">Transmembrane helix</keyword>
<dbReference type="Pfam" id="PF05987">
    <property type="entry name" value="DUF898"/>
    <property type="match status" value="1"/>
</dbReference>
<keyword evidence="2" id="KW-0472">Membrane</keyword>
<sequence>MMDASRSNDPVDPDTPKTPSGLLDPSDAVPATRPGWTEPVPITFTGTGSEYFRIWIVNLLLMLVTAGIYYPWAKARRLRYFHANTRIGEHAFSFHGEGRSMVRGFIVMAVLLLAVSFSGELSPAVGLLATLLLVAAAPMLLRLSLQFRMTQTRWRGLRFSFDGTLREAWRAAALMLLFGGAIMANPLLKLWATGSPWPPLVMLSVGLDIAVLCLLPLLPLAHRKLLAYRQGHIRHAGERSSFSAPLLPFYAPIFKALVLSLVVGMLTLATSSPWLLVPLGLVTWLLSMAIWQAGIQNVVWSNTRLPQVELHSRLASEQLALRYAANAIGMVFTLGLYWPFAAIATARLRLSAVSVSFGPDFEQAMAEPVRAVDDARGDAAADLAGFDLGL</sequence>
<evidence type="ECO:0000313" key="3">
    <source>
        <dbReference type="EMBL" id="RZS52269.1"/>
    </source>
</evidence>
<gene>
    <name evidence="3" type="ORF">EV685_3461</name>
</gene>
<evidence type="ECO:0000256" key="1">
    <source>
        <dbReference type="SAM" id="MobiDB-lite"/>
    </source>
</evidence>